<evidence type="ECO:0000259" key="2">
    <source>
        <dbReference type="Pfam" id="PF07670"/>
    </source>
</evidence>
<feature type="transmembrane region" description="Helical" evidence="1">
    <location>
        <begin position="165"/>
        <end position="187"/>
    </location>
</feature>
<name>A0A2T0LDA3_9BACL</name>
<keyword evidence="1" id="KW-0472">Membrane</keyword>
<gene>
    <name evidence="3" type="ORF">CLV97_11854</name>
</gene>
<dbReference type="Pfam" id="PF07670">
    <property type="entry name" value="Gate"/>
    <property type="match status" value="1"/>
</dbReference>
<feature type="transmembrane region" description="Helical" evidence="1">
    <location>
        <begin position="6"/>
        <end position="25"/>
    </location>
</feature>
<protein>
    <submittedName>
        <fullName evidence="3">Spore maturation protein A</fullName>
    </submittedName>
</protein>
<dbReference type="Proteomes" id="UP000237797">
    <property type="component" value="Unassembled WGS sequence"/>
</dbReference>
<dbReference type="EMBL" id="PVNE01000018">
    <property type="protein sequence ID" value="PRX39978.1"/>
    <property type="molecule type" value="Genomic_DNA"/>
</dbReference>
<accession>A0A2T0LDA3</accession>
<dbReference type="AlphaFoldDB" id="A0A2T0LDA3"/>
<evidence type="ECO:0000256" key="1">
    <source>
        <dbReference type="SAM" id="Phobius"/>
    </source>
</evidence>
<dbReference type="InterPro" id="IPR011642">
    <property type="entry name" value="Gate_dom"/>
</dbReference>
<reference evidence="3 4" key="1">
    <citation type="submission" date="2018-03" db="EMBL/GenBank/DDBJ databases">
        <title>Genomic Encyclopedia of Archaeal and Bacterial Type Strains, Phase II (KMG-II): from individual species to whole genera.</title>
        <authorList>
            <person name="Goeker M."/>
        </authorList>
    </citation>
    <scope>NUCLEOTIDE SEQUENCE [LARGE SCALE GENOMIC DNA]</scope>
    <source>
        <strain evidence="3 4">DSM 44946</strain>
    </source>
</reference>
<feature type="domain" description="Nucleoside transporter/FeoB GTPase Gate" evidence="2">
    <location>
        <begin position="42"/>
        <end position="152"/>
    </location>
</feature>
<organism evidence="3 4">
    <name type="scientific">Planifilum fimeticola</name>
    <dbReference type="NCBI Taxonomy" id="201975"/>
    <lineage>
        <taxon>Bacteria</taxon>
        <taxon>Bacillati</taxon>
        <taxon>Bacillota</taxon>
        <taxon>Bacilli</taxon>
        <taxon>Bacillales</taxon>
        <taxon>Thermoactinomycetaceae</taxon>
        <taxon>Planifilum</taxon>
    </lineage>
</organism>
<feature type="transmembrane region" description="Helical" evidence="1">
    <location>
        <begin position="88"/>
        <end position="107"/>
    </location>
</feature>
<dbReference type="OrthoDB" id="9782481at2"/>
<evidence type="ECO:0000313" key="3">
    <source>
        <dbReference type="EMBL" id="PRX39978.1"/>
    </source>
</evidence>
<dbReference type="RefSeq" id="WP_106345688.1">
    <property type="nucleotide sequence ID" value="NZ_PVNE01000018.1"/>
</dbReference>
<proteinExistence type="predicted"/>
<feature type="transmembrane region" description="Helical" evidence="1">
    <location>
        <begin position="37"/>
        <end position="58"/>
    </location>
</feature>
<comment type="caution">
    <text evidence="3">The sequence shown here is derived from an EMBL/GenBank/DDBJ whole genome shotgun (WGS) entry which is preliminary data.</text>
</comment>
<keyword evidence="1" id="KW-1133">Transmembrane helix</keyword>
<sequence>MVNHIWFWMILSGVVAAVAQGRVELVTRAALTGAKEAVAVCIGLISILVFWMGMMRIAQDAGLLEKLARLLRPVVRFLFPSVPPNHPAMGYILSNISANLFGLGNAATPMGIKAMEELKKMNPDSKTASPAMCTLLALNTSGFTLIPTTIIGLRMKYGSADPTEIIGTTLLATLCSTLVAILLDRWFRARYFRGRME</sequence>
<keyword evidence="4" id="KW-1185">Reference proteome</keyword>
<evidence type="ECO:0000313" key="4">
    <source>
        <dbReference type="Proteomes" id="UP000237797"/>
    </source>
</evidence>
<feature type="transmembrane region" description="Helical" evidence="1">
    <location>
        <begin position="128"/>
        <end position="153"/>
    </location>
</feature>
<keyword evidence="1" id="KW-0812">Transmembrane</keyword>